<sequence length="65" mass="7198">MSYKEGIIEIGEQITVAGIAQWKSLSEPIPEYPYAQIASLEASEGQKIIITDLPEALVEPKLRKL</sequence>
<dbReference type="RefSeq" id="WP_147085924.1">
    <property type="nucleotide sequence ID" value="NZ_VORM01000012.1"/>
</dbReference>
<dbReference type="Proteomes" id="UP000321578">
    <property type="component" value="Unassembled WGS sequence"/>
</dbReference>
<gene>
    <name evidence="1" type="ORF">ESY86_07205</name>
</gene>
<accession>A0A5C6ZIK1</accession>
<proteinExistence type="predicted"/>
<protein>
    <submittedName>
        <fullName evidence="1">Uncharacterized protein</fullName>
    </submittedName>
</protein>
<organism evidence="1 2">
    <name type="scientific">Subsaximicrobium wynnwilliamsii</name>
    <dbReference type="NCBI Taxonomy" id="291179"/>
    <lineage>
        <taxon>Bacteria</taxon>
        <taxon>Pseudomonadati</taxon>
        <taxon>Bacteroidota</taxon>
        <taxon>Flavobacteriia</taxon>
        <taxon>Flavobacteriales</taxon>
        <taxon>Flavobacteriaceae</taxon>
        <taxon>Subsaximicrobium</taxon>
    </lineage>
</organism>
<comment type="caution">
    <text evidence="1">The sequence shown here is derived from an EMBL/GenBank/DDBJ whole genome shotgun (WGS) entry which is preliminary data.</text>
</comment>
<name>A0A5C6ZIK1_9FLAO</name>
<reference evidence="1 2" key="1">
    <citation type="submission" date="2019-08" db="EMBL/GenBank/DDBJ databases">
        <title>Genomes of Subsaximicrobium wynnwilliamsii strains.</title>
        <authorList>
            <person name="Bowman J.P."/>
        </authorList>
    </citation>
    <scope>NUCLEOTIDE SEQUENCE [LARGE SCALE GENOMIC DNA]</scope>
    <source>
        <strain evidence="1 2">2-80-2</strain>
    </source>
</reference>
<dbReference type="AlphaFoldDB" id="A0A5C6ZIK1"/>
<dbReference type="OrthoDB" id="1116096at2"/>
<evidence type="ECO:0000313" key="2">
    <source>
        <dbReference type="Proteomes" id="UP000321578"/>
    </source>
</evidence>
<evidence type="ECO:0000313" key="1">
    <source>
        <dbReference type="EMBL" id="TXD89566.1"/>
    </source>
</evidence>
<keyword evidence="2" id="KW-1185">Reference proteome</keyword>
<dbReference type="EMBL" id="VORO01000006">
    <property type="protein sequence ID" value="TXD89566.1"/>
    <property type="molecule type" value="Genomic_DNA"/>
</dbReference>